<gene>
    <name evidence="1" type="ORF">JCM19538_2680</name>
</gene>
<keyword evidence="2" id="KW-1185">Reference proteome</keyword>
<accession>A0A098LVV6</accession>
<evidence type="ECO:0008006" key="3">
    <source>
        <dbReference type="Google" id="ProtNLM"/>
    </source>
</evidence>
<sequence length="383" mass="44050">MKTLIYFLCATTLVLFSCGQNQTNHNDLAEFDDDSEYYFQDNDTPEFNETKISHTEKENLKGYKVMSKQFGIPVGIMPIPKHWNVKQKNKEGILFQSHDGVKVYGERFVSYFYSNNQQLNYFTQQSGKPVAPVKNVNSVIQEDILPHAKSQGLKLLKQFSLPELAQFDKRFDSYLFKGIPENKQFQCIATEWEDQNGEKSIGIIRYFTNQYPSTGGMDWGYTLNAMGAPANIYENAKKAFINALVNFKINPQWVQTSNNFYSQKSRQGAAQHQQRMAAINAQGQASRNLGNTYSSISDSSFESWKRINDMNNAGHSKSINNGIWERTTISSPNTGQRYYVEGQNNYYWMNQNNEYLGTDNSLYNPNTDNAINNQQWSQYNIEN</sequence>
<dbReference type="RefSeq" id="WP_042244871.1">
    <property type="nucleotide sequence ID" value="NZ_BBNR01000016.1"/>
</dbReference>
<organism evidence="1 2">
    <name type="scientific">Jejuia pallidilutea</name>
    <dbReference type="NCBI Taxonomy" id="504487"/>
    <lineage>
        <taxon>Bacteria</taxon>
        <taxon>Pseudomonadati</taxon>
        <taxon>Bacteroidota</taxon>
        <taxon>Flavobacteriia</taxon>
        <taxon>Flavobacteriales</taxon>
        <taxon>Flavobacteriaceae</taxon>
        <taxon>Jejuia</taxon>
    </lineage>
</organism>
<dbReference type="PROSITE" id="PS51257">
    <property type="entry name" value="PROKAR_LIPOPROTEIN"/>
    <property type="match status" value="1"/>
</dbReference>
<comment type="caution">
    <text evidence="1">The sequence shown here is derived from an EMBL/GenBank/DDBJ whole genome shotgun (WGS) entry which is preliminary data.</text>
</comment>
<proteinExistence type="predicted"/>
<reference evidence="2" key="1">
    <citation type="journal article" date="2014" name="Genome Announc.">
        <title>Draft Genome Sequence of Marine Flavobacterium Jejuia pallidilutea Strain 11shimoA1 and Pigmentation Mutants.</title>
        <authorList>
            <person name="Takatani N."/>
            <person name="Nakanishi M."/>
            <person name="Meirelles P."/>
            <person name="Mino S."/>
            <person name="Suda W."/>
            <person name="Oshima K."/>
            <person name="Hattori M."/>
            <person name="Ohkuma M."/>
            <person name="Hosokawa M."/>
            <person name="Miyashita K."/>
            <person name="Thompson F.L."/>
            <person name="Niwa A."/>
            <person name="Sawabe T."/>
            <person name="Sawabe T."/>
        </authorList>
    </citation>
    <scope>NUCLEOTIDE SEQUENCE [LARGE SCALE GENOMIC DNA]</scope>
    <source>
        <strain evidence="2">JCM 19538</strain>
    </source>
</reference>
<name>A0A098LVV6_9FLAO</name>
<dbReference type="Proteomes" id="UP000030184">
    <property type="component" value="Unassembled WGS sequence"/>
</dbReference>
<evidence type="ECO:0000313" key="2">
    <source>
        <dbReference type="Proteomes" id="UP000030184"/>
    </source>
</evidence>
<dbReference type="OrthoDB" id="5496149at2"/>
<protein>
    <recommendedName>
        <fullName evidence="3">Lipoprotein</fullName>
    </recommendedName>
</protein>
<evidence type="ECO:0000313" key="1">
    <source>
        <dbReference type="EMBL" id="GAL91066.1"/>
    </source>
</evidence>
<dbReference type="AlphaFoldDB" id="A0A098LVV6"/>
<dbReference type="EMBL" id="BBNY01000095">
    <property type="protein sequence ID" value="GAL91066.1"/>
    <property type="molecule type" value="Genomic_DNA"/>
</dbReference>